<dbReference type="Pfam" id="PF05158">
    <property type="entry name" value="RNA_pol_Rpc34"/>
    <property type="match status" value="1"/>
</dbReference>
<dbReference type="GO" id="GO:0005666">
    <property type="term" value="C:RNA polymerase III complex"/>
    <property type="evidence" value="ECO:0007669"/>
    <property type="project" value="InterPro"/>
</dbReference>
<keyword evidence="3" id="KW-0240">DNA-directed RNA polymerase</keyword>
<evidence type="ECO:0000256" key="2">
    <source>
        <dbReference type="ARBA" id="ARBA00011038"/>
    </source>
</evidence>
<dbReference type="Proteomes" id="UP000308652">
    <property type="component" value="Unassembled WGS sequence"/>
</dbReference>
<name>A0A5C3MPM3_9AGAR</name>
<sequence length="468" mass="52540">MSKRPPNELESKLHQAALSSSKKEITAKQAESIVSDANARAKALNFLLGVGLFKSLKDVKGNISFRAVTKNELVATKDLTPEENMILNHIKSSGNEGIWSKHLKTKTNLHQTIIDRAIKTLTQRKLVKRVPSVQHPTRKIYMLEGVEPSIALTGGPWYTDNELDTEFIQHLTEACLKMIRDVSFPKRRNGGEGSLYPISNAPEYPTSQSIRNSLKKARLTDTELTVEHVEMLLNVLILDGKVEKLPSFGSSLWDSNAIGDGESGDESSRRSQKKRKHRSGSDDEKPAKRKRKKRVSSDDESDSESEDSSSRRKARRKRTKAATDSEESDSEVKRKRKKKKRDEVSAPESEDDSSRRRKKKKRDVTPDSDSETESDAPTRRKSSKAMKRSPSPFESYNFDNLDLDSGSGGYVYRAIKEEKVLVGWSEAPCSQCPSFDFCKDNGPVNPRECVYYGDWLVAGSVAMVDIEV</sequence>
<evidence type="ECO:0000256" key="5">
    <source>
        <dbReference type="ARBA" id="ARBA00023242"/>
    </source>
</evidence>
<accession>A0A5C3MPM3</accession>
<feature type="compositionally biased region" description="Acidic residues" evidence="6">
    <location>
        <begin position="298"/>
        <end position="307"/>
    </location>
</feature>
<dbReference type="OrthoDB" id="613763at2759"/>
<keyword evidence="5" id="KW-0539">Nucleus</keyword>
<evidence type="ECO:0000256" key="6">
    <source>
        <dbReference type="SAM" id="MobiDB-lite"/>
    </source>
</evidence>
<dbReference type="GO" id="GO:0005654">
    <property type="term" value="C:nucleoplasm"/>
    <property type="evidence" value="ECO:0007669"/>
    <property type="project" value="UniProtKB-ARBA"/>
</dbReference>
<organism evidence="7 8">
    <name type="scientific">Crucibulum laeve</name>
    <dbReference type="NCBI Taxonomy" id="68775"/>
    <lineage>
        <taxon>Eukaryota</taxon>
        <taxon>Fungi</taxon>
        <taxon>Dikarya</taxon>
        <taxon>Basidiomycota</taxon>
        <taxon>Agaricomycotina</taxon>
        <taxon>Agaricomycetes</taxon>
        <taxon>Agaricomycetidae</taxon>
        <taxon>Agaricales</taxon>
        <taxon>Agaricineae</taxon>
        <taxon>Nidulariaceae</taxon>
        <taxon>Crucibulum</taxon>
    </lineage>
</organism>
<dbReference type="EMBL" id="ML213591">
    <property type="protein sequence ID" value="TFK43161.1"/>
    <property type="molecule type" value="Genomic_DNA"/>
</dbReference>
<dbReference type="GO" id="GO:0006383">
    <property type="term" value="P:transcription by RNA polymerase III"/>
    <property type="evidence" value="ECO:0007669"/>
    <property type="project" value="InterPro"/>
</dbReference>
<evidence type="ECO:0000256" key="1">
    <source>
        <dbReference type="ARBA" id="ARBA00004123"/>
    </source>
</evidence>
<evidence type="ECO:0000313" key="8">
    <source>
        <dbReference type="Proteomes" id="UP000308652"/>
    </source>
</evidence>
<feature type="region of interest" description="Disordered" evidence="6">
    <location>
        <begin position="1"/>
        <end position="22"/>
    </location>
</feature>
<keyword evidence="8" id="KW-1185">Reference proteome</keyword>
<feature type="compositionally biased region" description="Basic and acidic residues" evidence="6">
    <location>
        <begin position="1"/>
        <end position="13"/>
    </location>
</feature>
<dbReference type="InterPro" id="IPR036388">
    <property type="entry name" value="WH-like_DNA-bd_sf"/>
</dbReference>
<dbReference type="Gene3D" id="1.10.10.10">
    <property type="entry name" value="Winged helix-like DNA-binding domain superfamily/Winged helix DNA-binding domain"/>
    <property type="match status" value="1"/>
</dbReference>
<dbReference type="SUPFAM" id="SSF46785">
    <property type="entry name" value="Winged helix' DNA-binding domain"/>
    <property type="match status" value="1"/>
</dbReference>
<proteinExistence type="inferred from homology"/>
<dbReference type="STRING" id="68775.A0A5C3MPM3"/>
<dbReference type="PANTHER" id="PTHR12780">
    <property type="entry name" value="RNA POLYMERASE III DNA DIRECTED , 39KD SUBUNIT-RELATED"/>
    <property type="match status" value="1"/>
</dbReference>
<comment type="subcellular location">
    <subcellularLocation>
        <location evidence="1">Nucleus</location>
    </subcellularLocation>
</comment>
<feature type="compositionally biased region" description="Basic residues" evidence="6">
    <location>
        <begin position="311"/>
        <end position="320"/>
    </location>
</feature>
<dbReference type="AlphaFoldDB" id="A0A5C3MPM3"/>
<evidence type="ECO:0000256" key="4">
    <source>
        <dbReference type="ARBA" id="ARBA00023163"/>
    </source>
</evidence>
<evidence type="ECO:0000256" key="3">
    <source>
        <dbReference type="ARBA" id="ARBA00022478"/>
    </source>
</evidence>
<gene>
    <name evidence="7" type="ORF">BDQ12DRAFT_718404</name>
</gene>
<dbReference type="GO" id="GO:0005737">
    <property type="term" value="C:cytoplasm"/>
    <property type="evidence" value="ECO:0007669"/>
    <property type="project" value="UniProtKB-ARBA"/>
</dbReference>
<dbReference type="FunFam" id="1.10.10.10:FF:000116">
    <property type="entry name" value="DNA-directed RNA polymerase III subunit RPC6"/>
    <property type="match status" value="1"/>
</dbReference>
<dbReference type="InterPro" id="IPR036390">
    <property type="entry name" value="WH_DNA-bd_sf"/>
</dbReference>
<protein>
    <submittedName>
        <fullName evidence="7">RNA polymerase Rpc34</fullName>
    </submittedName>
</protein>
<keyword evidence="4" id="KW-0804">Transcription</keyword>
<reference evidence="7 8" key="1">
    <citation type="journal article" date="2019" name="Nat. Ecol. Evol.">
        <title>Megaphylogeny resolves global patterns of mushroom evolution.</title>
        <authorList>
            <person name="Varga T."/>
            <person name="Krizsan K."/>
            <person name="Foldi C."/>
            <person name="Dima B."/>
            <person name="Sanchez-Garcia M."/>
            <person name="Sanchez-Ramirez S."/>
            <person name="Szollosi G.J."/>
            <person name="Szarkandi J.G."/>
            <person name="Papp V."/>
            <person name="Albert L."/>
            <person name="Andreopoulos W."/>
            <person name="Angelini C."/>
            <person name="Antonin V."/>
            <person name="Barry K.W."/>
            <person name="Bougher N.L."/>
            <person name="Buchanan P."/>
            <person name="Buyck B."/>
            <person name="Bense V."/>
            <person name="Catcheside P."/>
            <person name="Chovatia M."/>
            <person name="Cooper J."/>
            <person name="Damon W."/>
            <person name="Desjardin D."/>
            <person name="Finy P."/>
            <person name="Geml J."/>
            <person name="Haridas S."/>
            <person name="Hughes K."/>
            <person name="Justo A."/>
            <person name="Karasinski D."/>
            <person name="Kautmanova I."/>
            <person name="Kiss B."/>
            <person name="Kocsube S."/>
            <person name="Kotiranta H."/>
            <person name="LaButti K.M."/>
            <person name="Lechner B.E."/>
            <person name="Liimatainen K."/>
            <person name="Lipzen A."/>
            <person name="Lukacs Z."/>
            <person name="Mihaltcheva S."/>
            <person name="Morgado L.N."/>
            <person name="Niskanen T."/>
            <person name="Noordeloos M.E."/>
            <person name="Ohm R.A."/>
            <person name="Ortiz-Santana B."/>
            <person name="Ovrebo C."/>
            <person name="Racz N."/>
            <person name="Riley R."/>
            <person name="Savchenko A."/>
            <person name="Shiryaev A."/>
            <person name="Soop K."/>
            <person name="Spirin V."/>
            <person name="Szebenyi C."/>
            <person name="Tomsovsky M."/>
            <person name="Tulloss R.E."/>
            <person name="Uehling J."/>
            <person name="Grigoriev I.V."/>
            <person name="Vagvolgyi C."/>
            <person name="Papp T."/>
            <person name="Martin F.M."/>
            <person name="Miettinen O."/>
            <person name="Hibbett D.S."/>
            <person name="Nagy L.G."/>
        </authorList>
    </citation>
    <scope>NUCLEOTIDE SEQUENCE [LARGE SCALE GENOMIC DNA]</scope>
    <source>
        <strain evidence="7 8">CBS 166.37</strain>
    </source>
</reference>
<dbReference type="InterPro" id="IPR016049">
    <property type="entry name" value="RNA_pol_Rpc34-like"/>
</dbReference>
<comment type="similarity">
    <text evidence="2">Belongs to the eukaryotic RPC34/RPC39 RNA polymerase subunit family.</text>
</comment>
<dbReference type="InterPro" id="IPR007832">
    <property type="entry name" value="RNA_pol_Rpc34"/>
</dbReference>
<feature type="region of interest" description="Disordered" evidence="6">
    <location>
        <begin position="249"/>
        <end position="397"/>
    </location>
</feature>
<evidence type="ECO:0000313" key="7">
    <source>
        <dbReference type="EMBL" id="TFK43161.1"/>
    </source>
</evidence>